<dbReference type="Pfam" id="PF00078">
    <property type="entry name" value="RVT_1"/>
    <property type="match status" value="1"/>
</dbReference>
<dbReference type="EMBL" id="SMMG02000001">
    <property type="protein sequence ID" value="KAA3487368.1"/>
    <property type="molecule type" value="Genomic_DNA"/>
</dbReference>
<dbReference type="GO" id="GO:0003964">
    <property type="term" value="F:RNA-directed DNA polymerase activity"/>
    <property type="evidence" value="ECO:0007669"/>
    <property type="project" value="UniProtKB-KW"/>
</dbReference>
<sequence>MALLKASVLNGRKEVEDINNTSIMLIPKVNDPDSMSQFRPISVCNVVYKIISKVVVNRFRTVLTIVLMKHKWHLFRVLHSLKQKRDGPQGHFALKLDISKAYDRME</sequence>
<feature type="domain" description="Reverse transcriptase" evidence="1">
    <location>
        <begin position="7"/>
        <end position="106"/>
    </location>
</feature>
<organism evidence="2 3">
    <name type="scientific">Gossypium australe</name>
    <dbReference type="NCBI Taxonomy" id="47621"/>
    <lineage>
        <taxon>Eukaryota</taxon>
        <taxon>Viridiplantae</taxon>
        <taxon>Streptophyta</taxon>
        <taxon>Embryophyta</taxon>
        <taxon>Tracheophyta</taxon>
        <taxon>Spermatophyta</taxon>
        <taxon>Magnoliopsida</taxon>
        <taxon>eudicotyledons</taxon>
        <taxon>Gunneridae</taxon>
        <taxon>Pentapetalae</taxon>
        <taxon>rosids</taxon>
        <taxon>malvids</taxon>
        <taxon>Malvales</taxon>
        <taxon>Malvaceae</taxon>
        <taxon>Malvoideae</taxon>
        <taxon>Gossypium</taxon>
    </lineage>
</organism>
<evidence type="ECO:0000313" key="2">
    <source>
        <dbReference type="EMBL" id="KAA3487368.1"/>
    </source>
</evidence>
<gene>
    <name evidence="2" type="ORF">EPI10_031197</name>
</gene>
<dbReference type="Proteomes" id="UP000325315">
    <property type="component" value="Unassembled WGS sequence"/>
</dbReference>
<comment type="caution">
    <text evidence="2">The sequence shown here is derived from an EMBL/GenBank/DDBJ whole genome shotgun (WGS) entry which is preliminary data.</text>
</comment>
<keyword evidence="2" id="KW-0695">RNA-directed DNA polymerase</keyword>
<proteinExistence type="predicted"/>
<name>A0A5B6X0R2_9ROSI</name>
<dbReference type="OrthoDB" id="410104at2759"/>
<dbReference type="AlphaFoldDB" id="A0A5B6X0R2"/>
<dbReference type="InterPro" id="IPR000477">
    <property type="entry name" value="RT_dom"/>
</dbReference>
<accession>A0A5B6X0R2</accession>
<protein>
    <submittedName>
        <fullName evidence="2">Reverse transcriptase</fullName>
    </submittedName>
</protein>
<keyword evidence="2" id="KW-0808">Transferase</keyword>
<keyword evidence="3" id="KW-1185">Reference proteome</keyword>
<keyword evidence="2" id="KW-0548">Nucleotidyltransferase</keyword>
<evidence type="ECO:0000313" key="3">
    <source>
        <dbReference type="Proteomes" id="UP000325315"/>
    </source>
</evidence>
<reference evidence="3" key="1">
    <citation type="journal article" date="2019" name="Plant Biotechnol. J.">
        <title>Genome sequencing of the Australian wild diploid species Gossypium australe highlights disease resistance and delayed gland morphogenesis.</title>
        <authorList>
            <person name="Cai Y."/>
            <person name="Cai X."/>
            <person name="Wang Q."/>
            <person name="Wang P."/>
            <person name="Zhang Y."/>
            <person name="Cai C."/>
            <person name="Xu Y."/>
            <person name="Wang K."/>
            <person name="Zhou Z."/>
            <person name="Wang C."/>
            <person name="Geng S."/>
            <person name="Li B."/>
            <person name="Dong Q."/>
            <person name="Hou Y."/>
            <person name="Wang H."/>
            <person name="Ai P."/>
            <person name="Liu Z."/>
            <person name="Yi F."/>
            <person name="Sun M."/>
            <person name="An G."/>
            <person name="Cheng J."/>
            <person name="Zhang Y."/>
            <person name="Shi Q."/>
            <person name="Xie Y."/>
            <person name="Shi X."/>
            <person name="Chang Y."/>
            <person name="Huang F."/>
            <person name="Chen Y."/>
            <person name="Hong S."/>
            <person name="Mi L."/>
            <person name="Sun Q."/>
            <person name="Zhang L."/>
            <person name="Zhou B."/>
            <person name="Peng R."/>
            <person name="Zhang X."/>
            <person name="Liu F."/>
        </authorList>
    </citation>
    <scope>NUCLEOTIDE SEQUENCE [LARGE SCALE GENOMIC DNA]</scope>
    <source>
        <strain evidence="3">cv. PA1801</strain>
    </source>
</reference>
<evidence type="ECO:0000259" key="1">
    <source>
        <dbReference type="PROSITE" id="PS50878"/>
    </source>
</evidence>
<dbReference type="PROSITE" id="PS50878">
    <property type="entry name" value="RT_POL"/>
    <property type="match status" value="1"/>
</dbReference>